<dbReference type="EMBL" id="PGGS01000011">
    <property type="protein sequence ID" value="PNH12303.1"/>
    <property type="molecule type" value="Genomic_DNA"/>
</dbReference>
<name>A0A2J8AIF6_9CHLO</name>
<gene>
    <name evidence="1" type="ORF">TSOC_000770</name>
</gene>
<dbReference type="AlphaFoldDB" id="A0A2J8AIF6"/>
<evidence type="ECO:0000313" key="2">
    <source>
        <dbReference type="Proteomes" id="UP000236333"/>
    </source>
</evidence>
<protein>
    <submittedName>
        <fullName evidence="1">Uncharacterized protein</fullName>
    </submittedName>
</protein>
<comment type="caution">
    <text evidence="1">The sequence shown here is derived from an EMBL/GenBank/DDBJ whole genome shotgun (WGS) entry which is preliminary data.</text>
</comment>
<accession>A0A2J8AIF6</accession>
<proteinExistence type="predicted"/>
<organism evidence="1 2">
    <name type="scientific">Tetrabaena socialis</name>
    <dbReference type="NCBI Taxonomy" id="47790"/>
    <lineage>
        <taxon>Eukaryota</taxon>
        <taxon>Viridiplantae</taxon>
        <taxon>Chlorophyta</taxon>
        <taxon>core chlorophytes</taxon>
        <taxon>Chlorophyceae</taxon>
        <taxon>CS clade</taxon>
        <taxon>Chlamydomonadales</taxon>
        <taxon>Tetrabaenaceae</taxon>
        <taxon>Tetrabaena</taxon>
    </lineage>
</organism>
<reference evidence="1 2" key="1">
    <citation type="journal article" date="2017" name="Mol. Biol. Evol.">
        <title>The 4-celled Tetrabaena socialis nuclear genome reveals the essential components for genetic control of cell number at the origin of multicellularity in the volvocine lineage.</title>
        <authorList>
            <person name="Featherston J."/>
            <person name="Arakaki Y."/>
            <person name="Hanschen E.R."/>
            <person name="Ferris P.J."/>
            <person name="Michod R.E."/>
            <person name="Olson B.J.S.C."/>
            <person name="Nozaki H."/>
            <person name="Durand P.M."/>
        </authorList>
    </citation>
    <scope>NUCLEOTIDE SEQUENCE [LARGE SCALE GENOMIC DNA]</scope>
    <source>
        <strain evidence="1 2">NIES-571</strain>
    </source>
</reference>
<evidence type="ECO:0000313" key="1">
    <source>
        <dbReference type="EMBL" id="PNH12303.1"/>
    </source>
</evidence>
<sequence length="134" mass="14156">MVAAGQALIIAGNRFAAMPVNQDPAPPWAVQMQESMQEMLQGQQQMQQTTTPFVVAAARAYNATLPAGNTPYLALPTAAGVVPANMPVNGNGLQALNGAAINIALQAYGLPTVGLVAERKNRFARHWGITNLEF</sequence>
<dbReference type="Proteomes" id="UP000236333">
    <property type="component" value="Unassembled WGS sequence"/>
</dbReference>
<dbReference type="OrthoDB" id="5405293at2759"/>
<keyword evidence="2" id="KW-1185">Reference proteome</keyword>